<dbReference type="InterPro" id="IPR000863">
    <property type="entry name" value="Sulfotransferase_dom"/>
</dbReference>
<dbReference type="SUPFAM" id="SSF52540">
    <property type="entry name" value="P-loop containing nucleoside triphosphate hydrolases"/>
    <property type="match status" value="1"/>
</dbReference>
<organism evidence="4 5">
    <name type="scientific">Desulfotruncus arcticus DSM 17038</name>
    <dbReference type="NCBI Taxonomy" id="1121424"/>
    <lineage>
        <taxon>Bacteria</taxon>
        <taxon>Bacillati</taxon>
        <taxon>Bacillota</taxon>
        <taxon>Clostridia</taxon>
        <taxon>Eubacteriales</taxon>
        <taxon>Desulfallaceae</taxon>
        <taxon>Desulfotruncus</taxon>
    </lineage>
</organism>
<evidence type="ECO:0000313" key="4">
    <source>
        <dbReference type="EMBL" id="SFG89785.1"/>
    </source>
</evidence>
<dbReference type="Pfam" id="PF00685">
    <property type="entry name" value="Sulfotransfer_1"/>
    <property type="match status" value="1"/>
</dbReference>
<evidence type="ECO:0000313" key="5">
    <source>
        <dbReference type="Proteomes" id="UP000199337"/>
    </source>
</evidence>
<dbReference type="STRING" id="341036.SAMN05660649_03075"/>
<keyword evidence="2 4" id="KW-0808">Transferase</keyword>
<reference evidence="5" key="1">
    <citation type="submission" date="2016-10" db="EMBL/GenBank/DDBJ databases">
        <authorList>
            <person name="Varghese N."/>
            <person name="Submissions S."/>
        </authorList>
    </citation>
    <scope>NUCLEOTIDE SEQUENCE [LARGE SCALE GENOMIC DNA]</scope>
    <source>
        <strain evidence="5">DSM 17038</strain>
    </source>
</reference>
<dbReference type="Gene3D" id="3.40.50.300">
    <property type="entry name" value="P-loop containing nucleotide triphosphate hydrolases"/>
    <property type="match status" value="1"/>
</dbReference>
<dbReference type="PANTHER" id="PTHR11783">
    <property type="entry name" value="SULFOTRANSFERASE SULT"/>
    <property type="match status" value="1"/>
</dbReference>
<keyword evidence="5" id="KW-1185">Reference proteome</keyword>
<evidence type="ECO:0000256" key="2">
    <source>
        <dbReference type="ARBA" id="ARBA00022679"/>
    </source>
</evidence>
<gene>
    <name evidence="4" type="ORF">SAMN05660649_03075</name>
</gene>
<dbReference type="InterPro" id="IPR027417">
    <property type="entry name" value="P-loop_NTPase"/>
</dbReference>
<evidence type="ECO:0000259" key="3">
    <source>
        <dbReference type="Pfam" id="PF00685"/>
    </source>
</evidence>
<dbReference type="RefSeq" id="WP_092472258.1">
    <property type="nucleotide sequence ID" value="NZ_FOOX01000011.1"/>
</dbReference>
<evidence type="ECO:0000256" key="1">
    <source>
        <dbReference type="ARBA" id="ARBA00005771"/>
    </source>
</evidence>
<dbReference type="AlphaFoldDB" id="A0A1I2VKB7"/>
<dbReference type="GO" id="GO:0008146">
    <property type="term" value="F:sulfotransferase activity"/>
    <property type="evidence" value="ECO:0007669"/>
    <property type="project" value="InterPro"/>
</dbReference>
<protein>
    <submittedName>
        <fullName evidence="4">Sulfotransferase domain-containing protein</fullName>
    </submittedName>
</protein>
<dbReference type="OrthoDB" id="8446141at2"/>
<dbReference type="Proteomes" id="UP000199337">
    <property type="component" value="Unassembled WGS sequence"/>
</dbReference>
<sequence>MAQKKLPLEYRLKRVIKKILGRPVREGNALKVRHDDRFIVSYPKSGNTWMRFLVGNLLSNEPVNFFNVEYLVPDMYWNTDKHMHALPSPRYIKSHEPYDPRYNKVVYLIRDGRDVAVSYYYHLKRENRMDLEFSDYLKKFAAGKLDDFGTWGDNINSWMQNVGEQSNRFLMIRYEDLIRDAQAELFKVCQFLGLPKSIEQIDLAVQDSSFEKMAEHEKRTGKENMFKNTNQKIKFIRSGKVGSWRDMFTERDKDLFKSCFGFTLVALKYEENQNW</sequence>
<name>A0A1I2VKB7_9FIRM</name>
<proteinExistence type="inferred from homology"/>
<comment type="similarity">
    <text evidence="1">Belongs to the sulfotransferase 1 family.</text>
</comment>
<feature type="domain" description="Sulfotransferase" evidence="3">
    <location>
        <begin position="35"/>
        <end position="260"/>
    </location>
</feature>
<accession>A0A1I2VKB7</accession>
<dbReference type="EMBL" id="FOOX01000011">
    <property type="protein sequence ID" value="SFG89785.1"/>
    <property type="molecule type" value="Genomic_DNA"/>
</dbReference>